<dbReference type="InterPro" id="IPR036737">
    <property type="entry name" value="OmpA-like_sf"/>
</dbReference>
<reference evidence="2" key="1">
    <citation type="submission" date="2018-05" db="EMBL/GenBank/DDBJ databases">
        <authorList>
            <person name="Lanie J.A."/>
            <person name="Ng W.-L."/>
            <person name="Kazmierczak K.M."/>
            <person name="Andrzejewski T.M."/>
            <person name="Davidsen T.M."/>
            <person name="Wayne K.J."/>
            <person name="Tettelin H."/>
            <person name="Glass J.I."/>
            <person name="Rusch D."/>
            <person name="Podicherti R."/>
            <person name="Tsui H.-C.T."/>
            <person name="Winkler M.E."/>
        </authorList>
    </citation>
    <scope>NUCLEOTIDE SEQUENCE</scope>
</reference>
<evidence type="ECO:0000313" key="2">
    <source>
        <dbReference type="EMBL" id="SVE40858.1"/>
    </source>
</evidence>
<feature type="compositionally biased region" description="Acidic residues" evidence="1">
    <location>
        <begin position="184"/>
        <end position="236"/>
    </location>
</feature>
<dbReference type="EMBL" id="UINC01215250">
    <property type="protein sequence ID" value="SVE40858.1"/>
    <property type="molecule type" value="Genomic_DNA"/>
</dbReference>
<accession>A0A383DAE8</accession>
<protein>
    <recommendedName>
        <fullName evidence="3">OmpA-like domain-containing protein</fullName>
    </recommendedName>
</protein>
<sequence length="236" mass="27346">RGFSDVGFINEEQKTLAARRAIAVKKYLISKGVNKYRLTPVPFPTTVDEISRYSKIKNRFTHDLEFRIKASSNSEGMLLKQLKQDLLDGKFISSPESILSVYEHELRSFEKKWRAERKKLIEEEYIEISAVDIVNKALPKAKEISPESKKENEELDIARQIEKQIEADLTKAEDEFSSNIDNSSFDDEFEEDDGDDEVTFDDLDDIDLDAEEDFFNSKDEESDDIEIDDSDDFDFQ</sequence>
<feature type="region of interest" description="Disordered" evidence="1">
    <location>
        <begin position="170"/>
        <end position="236"/>
    </location>
</feature>
<evidence type="ECO:0008006" key="3">
    <source>
        <dbReference type="Google" id="ProtNLM"/>
    </source>
</evidence>
<name>A0A383DAE8_9ZZZZ</name>
<evidence type="ECO:0000256" key="1">
    <source>
        <dbReference type="SAM" id="MobiDB-lite"/>
    </source>
</evidence>
<dbReference type="SUPFAM" id="SSF103088">
    <property type="entry name" value="OmpA-like"/>
    <property type="match status" value="1"/>
</dbReference>
<proteinExistence type="predicted"/>
<dbReference type="AlphaFoldDB" id="A0A383DAE8"/>
<feature type="non-terminal residue" evidence="2">
    <location>
        <position position="1"/>
    </location>
</feature>
<gene>
    <name evidence="2" type="ORF">METZ01_LOCUS493712</name>
</gene>
<feature type="non-terminal residue" evidence="2">
    <location>
        <position position="236"/>
    </location>
</feature>
<organism evidence="2">
    <name type="scientific">marine metagenome</name>
    <dbReference type="NCBI Taxonomy" id="408172"/>
    <lineage>
        <taxon>unclassified sequences</taxon>
        <taxon>metagenomes</taxon>
        <taxon>ecological metagenomes</taxon>
    </lineage>
</organism>